<reference evidence="5 6" key="1">
    <citation type="journal article" date="2014" name="BMC Genomics">
        <title>Complete genome sequence of producer of the glycopeptide antibiotic Aculeximycin Kutzneria albida DSM 43870T, a representative of minor genus of Pseudonocardiaceae.</title>
        <authorList>
            <person name="Rebets Y."/>
            <person name="Tokovenko B."/>
            <person name="Lushchyk I."/>
            <person name="Ruckert C."/>
            <person name="Zaburannyi N."/>
            <person name="Bechthold A."/>
            <person name="Kalinowski J."/>
            <person name="Luzhetskyy A."/>
        </authorList>
    </citation>
    <scope>NUCLEOTIDE SEQUENCE [LARGE SCALE GENOMIC DNA]</scope>
    <source>
        <strain evidence="5">DSM 43870</strain>
    </source>
</reference>
<sequence length="477" mass="51070">MSVKLLHGNRILVLNWRDVRHPQAGGAEQYMHEIARRWVEQDVHVTWLTARAPGAEAREMIDGIEVLRTGGALSVYPRAAAWMATRAKRFDAVVDCQNGIPFFAPLFAGAAMPVVQVVHHVHQDQFATHFSRPMAAVGRFLEGPASRAVYGRRAIAAVSPSTREELRRRLGLRGPISIVPNGTHPVLGTAAAREPGPVVTLVTRLVPHKRVDLLLDSLVTVLAQIPDLKVNIVGGGSELAALTAYAERLGLDSAVTFHGRQPDSVRDDLLSKAWLTTSTSAGEGWGCSILEAAAWGVPCLALKVPGVRDSVVHEHTGWLVDRAEDYAEAMVTALRELADPVRAEAVAQRCRSWAACFSWDRSAELLAAVLAYEIGAVGSPQRREARSDITTVATLPDSELPALAAGLRATDEVRSDGRCTGVLLGGCDEVDAMTVLDRLGVSGANLRLANRYDLLAGPLGAPGFLTAPAVPGLEDPA</sequence>
<dbReference type="SUPFAM" id="SSF53756">
    <property type="entry name" value="UDP-Glycosyltransferase/glycogen phosphorylase"/>
    <property type="match status" value="1"/>
</dbReference>
<dbReference type="Proteomes" id="UP000019225">
    <property type="component" value="Chromosome"/>
</dbReference>
<dbReference type="GO" id="GO:0016757">
    <property type="term" value="F:glycosyltransferase activity"/>
    <property type="evidence" value="ECO:0007669"/>
    <property type="project" value="UniProtKB-KW"/>
</dbReference>
<dbReference type="eggNOG" id="COG0438">
    <property type="taxonomic scope" value="Bacteria"/>
</dbReference>
<evidence type="ECO:0000259" key="4">
    <source>
        <dbReference type="Pfam" id="PF13439"/>
    </source>
</evidence>
<evidence type="ECO:0000259" key="3">
    <source>
        <dbReference type="Pfam" id="PF00534"/>
    </source>
</evidence>
<organism evidence="5 6">
    <name type="scientific">Kutzneria albida DSM 43870</name>
    <dbReference type="NCBI Taxonomy" id="1449976"/>
    <lineage>
        <taxon>Bacteria</taxon>
        <taxon>Bacillati</taxon>
        <taxon>Actinomycetota</taxon>
        <taxon>Actinomycetes</taxon>
        <taxon>Pseudonocardiales</taxon>
        <taxon>Pseudonocardiaceae</taxon>
        <taxon>Kutzneria</taxon>
    </lineage>
</organism>
<keyword evidence="2" id="KW-0808">Transferase</keyword>
<gene>
    <name evidence="5" type="ORF">KALB_7017</name>
</gene>
<dbReference type="PANTHER" id="PTHR12526:SF510">
    <property type="entry name" value="D-INOSITOL 3-PHOSPHATE GLYCOSYLTRANSFERASE"/>
    <property type="match status" value="1"/>
</dbReference>
<protein>
    <submittedName>
        <fullName evidence="5">Uncharacterized protein</fullName>
    </submittedName>
</protein>
<evidence type="ECO:0000256" key="1">
    <source>
        <dbReference type="ARBA" id="ARBA00022676"/>
    </source>
</evidence>
<dbReference type="HOGENOM" id="CLU_009583_29_1_11"/>
<dbReference type="PATRIC" id="fig|1449976.3.peg.7047"/>
<dbReference type="InterPro" id="IPR001296">
    <property type="entry name" value="Glyco_trans_1"/>
</dbReference>
<dbReference type="CDD" id="cd03801">
    <property type="entry name" value="GT4_PimA-like"/>
    <property type="match status" value="1"/>
</dbReference>
<dbReference type="RefSeq" id="WP_025360227.1">
    <property type="nucleotide sequence ID" value="NZ_CP007155.1"/>
</dbReference>
<feature type="domain" description="Glycosyltransferase subfamily 4-like N-terminal" evidence="4">
    <location>
        <begin position="25"/>
        <end position="183"/>
    </location>
</feature>
<evidence type="ECO:0000313" key="5">
    <source>
        <dbReference type="EMBL" id="AHI00375.1"/>
    </source>
</evidence>
<dbReference type="KEGG" id="kal:KALB_7017"/>
<dbReference type="Pfam" id="PF13439">
    <property type="entry name" value="Glyco_transf_4"/>
    <property type="match status" value="1"/>
</dbReference>
<feature type="domain" description="Glycosyl transferase family 1" evidence="3">
    <location>
        <begin position="193"/>
        <end position="335"/>
    </location>
</feature>
<dbReference type="InterPro" id="IPR028098">
    <property type="entry name" value="Glyco_trans_4-like_N"/>
</dbReference>
<dbReference type="Pfam" id="PF00534">
    <property type="entry name" value="Glycos_transf_1"/>
    <property type="match status" value="1"/>
</dbReference>
<keyword evidence="1" id="KW-0328">Glycosyltransferase</keyword>
<evidence type="ECO:0000313" key="6">
    <source>
        <dbReference type="Proteomes" id="UP000019225"/>
    </source>
</evidence>
<dbReference type="STRING" id="1449976.KALB_7017"/>
<dbReference type="PANTHER" id="PTHR12526">
    <property type="entry name" value="GLYCOSYLTRANSFERASE"/>
    <property type="match status" value="1"/>
</dbReference>
<dbReference type="Gene3D" id="3.40.50.2000">
    <property type="entry name" value="Glycogen Phosphorylase B"/>
    <property type="match status" value="2"/>
</dbReference>
<accession>W5WQB8</accession>
<evidence type="ECO:0000256" key="2">
    <source>
        <dbReference type="ARBA" id="ARBA00022679"/>
    </source>
</evidence>
<dbReference type="AlphaFoldDB" id="W5WQB8"/>
<dbReference type="OrthoDB" id="9806887at2"/>
<keyword evidence="6" id="KW-1185">Reference proteome</keyword>
<dbReference type="EMBL" id="CP007155">
    <property type="protein sequence ID" value="AHI00375.1"/>
    <property type="molecule type" value="Genomic_DNA"/>
</dbReference>
<proteinExistence type="predicted"/>
<name>W5WQB8_9PSEU</name>